<organism evidence="1 2">
    <name type="scientific">Sphaerodactylus townsendi</name>
    <dbReference type="NCBI Taxonomy" id="933632"/>
    <lineage>
        <taxon>Eukaryota</taxon>
        <taxon>Metazoa</taxon>
        <taxon>Chordata</taxon>
        <taxon>Craniata</taxon>
        <taxon>Vertebrata</taxon>
        <taxon>Euteleostomi</taxon>
        <taxon>Lepidosauria</taxon>
        <taxon>Squamata</taxon>
        <taxon>Bifurcata</taxon>
        <taxon>Gekkota</taxon>
        <taxon>Sphaerodactylidae</taxon>
        <taxon>Sphaerodactylus</taxon>
    </lineage>
</organism>
<protein>
    <submittedName>
        <fullName evidence="1">Uncharacterized protein</fullName>
    </submittedName>
</protein>
<dbReference type="EMBL" id="CM037622">
    <property type="protein sequence ID" value="KAH8003111.1"/>
    <property type="molecule type" value="Genomic_DNA"/>
</dbReference>
<comment type="caution">
    <text evidence="1">The sequence shown here is derived from an EMBL/GenBank/DDBJ whole genome shotgun (WGS) entry which is preliminary data.</text>
</comment>
<proteinExistence type="predicted"/>
<sequence>MGNIFHKIYIWYENYVGHRQYPPKVAESVSPIDSDFHTDKIKRYGDIMRNTELLLEERAKAASYIGLLAYTGGVSTSVSASEYIEDMIDILVMPDTSRKARIAVVKGLCGICYINYRNQNEAKELHLTDTLLAILDEDEDEDEEITSDDHDIIIVKFWVCYLMTVVCCNNIPYLKLFQNSGGQMLENRLESLCRMEWFGWPTNYAEVMLLLMGYHTVSLDD</sequence>
<keyword evidence="2" id="KW-1185">Reference proteome</keyword>
<evidence type="ECO:0000313" key="1">
    <source>
        <dbReference type="EMBL" id="KAH8003111.1"/>
    </source>
</evidence>
<accession>A0ACB8FD02</accession>
<reference evidence="1" key="1">
    <citation type="submission" date="2021-08" db="EMBL/GenBank/DDBJ databases">
        <title>The first chromosome-level gecko genome reveals the dynamic sex chromosomes of Neotropical dwarf geckos (Sphaerodactylidae: Sphaerodactylus).</title>
        <authorList>
            <person name="Pinto B.J."/>
            <person name="Keating S.E."/>
            <person name="Gamble T."/>
        </authorList>
    </citation>
    <scope>NUCLEOTIDE SEQUENCE</scope>
    <source>
        <strain evidence="1">TG3544</strain>
    </source>
</reference>
<gene>
    <name evidence="1" type="ORF">K3G42_011660</name>
</gene>
<evidence type="ECO:0000313" key="2">
    <source>
        <dbReference type="Proteomes" id="UP000827872"/>
    </source>
</evidence>
<name>A0ACB8FD02_9SAUR</name>
<dbReference type="Proteomes" id="UP000827872">
    <property type="component" value="Linkage Group LG09"/>
</dbReference>